<sequence length="88" mass="10008">MDDQWRPGSPHNHCPQPCQAHHGNHTAVDGHNEADRLYTRARIDAIGRQLSGVPPLPPFYHHSTRPRGLEIVFLAKLLPRKHILIENT</sequence>
<gene>
    <name evidence="2" type="ORF">DARMORV10_A03P43480.1</name>
</gene>
<organism evidence="2">
    <name type="scientific">Brassica napus</name>
    <name type="common">Rape</name>
    <dbReference type="NCBI Taxonomy" id="3708"/>
    <lineage>
        <taxon>Eukaryota</taxon>
        <taxon>Viridiplantae</taxon>
        <taxon>Streptophyta</taxon>
        <taxon>Embryophyta</taxon>
        <taxon>Tracheophyta</taxon>
        <taxon>Spermatophyta</taxon>
        <taxon>Magnoliopsida</taxon>
        <taxon>eudicotyledons</taxon>
        <taxon>Gunneridae</taxon>
        <taxon>Pentapetalae</taxon>
        <taxon>rosids</taxon>
        <taxon>malvids</taxon>
        <taxon>Brassicales</taxon>
        <taxon>Brassicaceae</taxon>
        <taxon>Brassiceae</taxon>
        <taxon>Brassica</taxon>
    </lineage>
</organism>
<dbReference type="EMBL" id="HG994357">
    <property type="protein sequence ID" value="CAF2128591.1"/>
    <property type="molecule type" value="Genomic_DNA"/>
</dbReference>
<evidence type="ECO:0000256" key="1">
    <source>
        <dbReference type="SAM" id="MobiDB-lite"/>
    </source>
</evidence>
<evidence type="ECO:0000313" key="2">
    <source>
        <dbReference type="EMBL" id="CAF2128591.1"/>
    </source>
</evidence>
<dbReference type="Proteomes" id="UP001295469">
    <property type="component" value="Chromosome A03"/>
</dbReference>
<proteinExistence type="predicted"/>
<dbReference type="AlphaFoldDB" id="A0A816VW13"/>
<name>A0A816VW13_BRANA</name>
<accession>A0A816VW13</accession>
<reference evidence="2" key="1">
    <citation type="submission" date="2021-01" db="EMBL/GenBank/DDBJ databases">
        <authorList>
            <consortium name="Genoscope - CEA"/>
            <person name="William W."/>
        </authorList>
    </citation>
    <scope>NUCLEOTIDE SEQUENCE</scope>
</reference>
<feature type="region of interest" description="Disordered" evidence="1">
    <location>
        <begin position="1"/>
        <end position="32"/>
    </location>
</feature>
<dbReference type="Gramene" id="CDX92999">
    <property type="protein sequence ID" value="CDX92999"/>
    <property type="gene ID" value="GSBRNA2T00154885001"/>
</dbReference>
<protein>
    <submittedName>
        <fullName evidence="2">(rape) hypothetical protein</fullName>
    </submittedName>
</protein>